<dbReference type="InterPro" id="IPR008259">
    <property type="entry name" value="FMN_hydac_DH_AS"/>
</dbReference>
<comment type="similarity">
    <text evidence="19">In the N-terminal section; belongs to the cytochrome b5 family.</text>
</comment>
<dbReference type="PROSITE" id="PS50255">
    <property type="entry name" value="CYTOCHROME_B5_2"/>
    <property type="match status" value="1"/>
</dbReference>
<dbReference type="InterPro" id="IPR000262">
    <property type="entry name" value="FMN-dep_DH"/>
</dbReference>
<dbReference type="PROSITE" id="PS51180">
    <property type="entry name" value="BRO1"/>
    <property type="match status" value="1"/>
</dbReference>
<keyword evidence="15" id="KW-0496">Mitochondrion</keyword>
<feature type="region of interest" description="Disordered" evidence="23">
    <location>
        <begin position="1187"/>
        <end position="1206"/>
    </location>
</feature>
<keyword evidence="8" id="KW-0349">Heme</keyword>
<dbReference type="EC" id="1.1.2.3" evidence="20"/>
<evidence type="ECO:0000256" key="23">
    <source>
        <dbReference type="SAM" id="MobiDB-lite"/>
    </source>
</evidence>
<name>A0A9Q0BEN8_9HYPO</name>
<dbReference type="GeneID" id="75828834"/>
<keyword evidence="13" id="KW-0560">Oxidoreductase</keyword>
<dbReference type="GO" id="GO:0043328">
    <property type="term" value="P:protein transport to vacuole involved in ubiquitin-dependent protein catabolic process via the multivesicular body sorting pathway"/>
    <property type="evidence" value="ECO:0007669"/>
    <property type="project" value="TreeGrafter"/>
</dbReference>
<dbReference type="InterPro" id="IPR025304">
    <property type="entry name" value="ALIX_V_dom"/>
</dbReference>
<dbReference type="CDD" id="cd09242">
    <property type="entry name" value="BRO1_ScBro1_like"/>
    <property type="match status" value="1"/>
</dbReference>
<dbReference type="FunFam" id="3.20.20.70:FF:000062">
    <property type="entry name" value="Cytochrome b2, mitochondrial, putative"/>
    <property type="match status" value="1"/>
</dbReference>
<evidence type="ECO:0000256" key="10">
    <source>
        <dbReference type="ARBA" id="ARBA00022643"/>
    </source>
</evidence>
<dbReference type="SUPFAM" id="SSF55856">
    <property type="entry name" value="Cytochrome b5-like heme/steroid binding domain"/>
    <property type="match status" value="1"/>
</dbReference>
<keyword evidence="22" id="KW-0175">Coiled coil</keyword>
<dbReference type="InterPro" id="IPR013785">
    <property type="entry name" value="Aldolase_TIM"/>
</dbReference>
<evidence type="ECO:0000256" key="6">
    <source>
        <dbReference type="ARBA" id="ARBA00011881"/>
    </source>
</evidence>
<dbReference type="Gene3D" id="1.20.140.50">
    <property type="entry name" value="alix/aip1 like domains"/>
    <property type="match status" value="1"/>
</dbReference>
<evidence type="ECO:0000259" key="25">
    <source>
        <dbReference type="PROSITE" id="PS51180"/>
    </source>
</evidence>
<keyword evidence="10" id="KW-0288">FMN</keyword>
<evidence type="ECO:0000256" key="18">
    <source>
        <dbReference type="ARBA" id="ARBA00061137"/>
    </source>
</evidence>
<reference evidence="27" key="2">
    <citation type="submission" date="2022-07" db="EMBL/GenBank/DDBJ databases">
        <authorList>
            <person name="Goncalves M.F.M."/>
            <person name="Hilario S."/>
            <person name="Van De Peer Y."/>
            <person name="Esteves A.C."/>
            <person name="Alves A."/>
        </authorList>
    </citation>
    <scope>NUCLEOTIDE SEQUENCE</scope>
    <source>
        <strain evidence="27">MUM 19.33</strain>
    </source>
</reference>
<dbReference type="Pfam" id="PF00173">
    <property type="entry name" value="Cyt-b5"/>
    <property type="match status" value="1"/>
</dbReference>
<comment type="similarity">
    <text evidence="18">In the C-terminal section; belongs to the FMN-dependent alpha-hydroxy acid dehydrogenase family.</text>
</comment>
<feature type="region of interest" description="Disordered" evidence="23">
    <location>
        <begin position="783"/>
        <end position="869"/>
    </location>
</feature>
<feature type="compositionally biased region" description="Polar residues" evidence="23">
    <location>
        <begin position="1194"/>
        <end position="1206"/>
    </location>
</feature>
<evidence type="ECO:0000256" key="12">
    <source>
        <dbReference type="ARBA" id="ARBA00022753"/>
    </source>
</evidence>
<dbReference type="SMART" id="SM01041">
    <property type="entry name" value="BRO1"/>
    <property type="match status" value="1"/>
</dbReference>
<evidence type="ECO:0000256" key="16">
    <source>
        <dbReference type="ARBA" id="ARBA00041284"/>
    </source>
</evidence>
<evidence type="ECO:0000256" key="13">
    <source>
        <dbReference type="ARBA" id="ARBA00023002"/>
    </source>
</evidence>
<dbReference type="CDD" id="cd02922">
    <property type="entry name" value="FCB2_FMN"/>
    <property type="match status" value="1"/>
</dbReference>
<dbReference type="CDD" id="cd09237">
    <property type="entry name" value="V_ScBro1_like"/>
    <property type="match status" value="1"/>
</dbReference>
<evidence type="ECO:0000256" key="3">
    <source>
        <dbReference type="ARBA" id="ARBA00004177"/>
    </source>
</evidence>
<evidence type="ECO:0000256" key="9">
    <source>
        <dbReference type="ARBA" id="ARBA00022630"/>
    </source>
</evidence>
<evidence type="ECO:0000256" key="7">
    <source>
        <dbReference type="ARBA" id="ARBA00022490"/>
    </source>
</evidence>
<dbReference type="InterPro" id="IPR037396">
    <property type="entry name" value="FMN_HAD"/>
</dbReference>
<evidence type="ECO:0000259" key="26">
    <source>
        <dbReference type="PROSITE" id="PS51349"/>
    </source>
</evidence>
<evidence type="ECO:0000256" key="8">
    <source>
        <dbReference type="ARBA" id="ARBA00022617"/>
    </source>
</evidence>
<dbReference type="OrthoDB" id="2141925at2759"/>
<dbReference type="Gene3D" id="1.25.40.280">
    <property type="entry name" value="alix/aip1 like domains"/>
    <property type="match status" value="1"/>
</dbReference>
<keyword evidence="12" id="KW-0967">Endosome</keyword>
<reference evidence="27" key="1">
    <citation type="journal article" date="2021" name="J Fungi (Basel)">
        <title>Genomic and Metabolomic Analyses of the Marine Fungus Emericellopsis cladophorae: Insights into Saltwater Adaptability Mechanisms and Its Biosynthetic Potential.</title>
        <authorList>
            <person name="Goncalves M.F.M."/>
            <person name="Hilario S."/>
            <person name="Van de Peer Y."/>
            <person name="Esteves A.C."/>
            <person name="Alves A."/>
        </authorList>
    </citation>
    <scope>NUCLEOTIDE SEQUENCE</scope>
    <source>
        <strain evidence="27">MUM 19.33</strain>
    </source>
</reference>
<dbReference type="Gene3D" id="1.20.120.560">
    <property type="entry name" value="alix/aip1 in complex with the ypdl late domain"/>
    <property type="match status" value="1"/>
</dbReference>
<protein>
    <recommendedName>
        <fullName evidence="21">L-lactate dehydrogenase (cytochrome)</fullName>
        <ecNumber evidence="20">1.1.2.3</ecNumber>
    </recommendedName>
    <alternativeName>
        <fullName evidence="16">BRO domain-containing protein 1</fullName>
    </alternativeName>
</protein>
<evidence type="ECO:0000256" key="11">
    <source>
        <dbReference type="ARBA" id="ARBA00022723"/>
    </source>
</evidence>
<evidence type="ECO:0000256" key="21">
    <source>
        <dbReference type="ARBA" id="ARBA00068515"/>
    </source>
</evidence>
<keyword evidence="9" id="KW-0285">Flavoprotein</keyword>
<dbReference type="RefSeq" id="XP_051362285.1">
    <property type="nucleotide sequence ID" value="XM_051506503.1"/>
</dbReference>
<dbReference type="GO" id="GO:0020037">
    <property type="term" value="F:heme binding"/>
    <property type="evidence" value="ECO:0007669"/>
    <property type="project" value="InterPro"/>
</dbReference>
<keyword evidence="14" id="KW-0408">Iron</keyword>
<feature type="compositionally biased region" description="Polar residues" evidence="23">
    <location>
        <begin position="814"/>
        <end position="830"/>
    </location>
</feature>
<dbReference type="PROSITE" id="PS51349">
    <property type="entry name" value="FMN_HYDROXY_ACID_DH_2"/>
    <property type="match status" value="1"/>
</dbReference>
<proteinExistence type="inferred from homology"/>
<comment type="cofactor">
    <cofactor evidence="1">
        <name>FMN</name>
        <dbReference type="ChEBI" id="CHEBI:58210"/>
    </cofactor>
</comment>
<dbReference type="Gene3D" id="3.10.120.10">
    <property type="entry name" value="Cytochrome b5-like heme/steroid binding domain"/>
    <property type="match status" value="1"/>
</dbReference>
<dbReference type="InterPro" id="IPR037458">
    <property type="entry name" value="L-MDH/L-LDH_FMN-bd"/>
</dbReference>
<evidence type="ECO:0000313" key="27">
    <source>
        <dbReference type="EMBL" id="KAI6781429.1"/>
    </source>
</evidence>
<dbReference type="Gene3D" id="3.20.20.70">
    <property type="entry name" value="Aldolase class I"/>
    <property type="match status" value="1"/>
</dbReference>
<feature type="coiled-coil region" evidence="22">
    <location>
        <begin position="598"/>
        <end position="647"/>
    </location>
</feature>
<dbReference type="InterPro" id="IPR036400">
    <property type="entry name" value="Cyt_B5-like_heme/steroid_sf"/>
</dbReference>
<dbReference type="PRINTS" id="PR00363">
    <property type="entry name" value="CYTOCHROMEB5"/>
</dbReference>
<comment type="subcellular location">
    <subcellularLocation>
        <location evidence="4">Cytoplasm</location>
    </subcellularLocation>
    <subcellularLocation>
        <location evidence="3">Endosome</location>
    </subcellularLocation>
    <subcellularLocation>
        <location evidence="5">Mitochondrion intermembrane space</location>
    </subcellularLocation>
</comment>
<comment type="caution">
    <text evidence="27">The sequence shown here is derived from an EMBL/GenBank/DDBJ whole genome shotgun (WGS) entry which is preliminary data.</text>
</comment>
<dbReference type="InterPro" id="IPR038499">
    <property type="entry name" value="BRO1_sf"/>
</dbReference>
<keyword evidence="7" id="KW-0963">Cytoplasm</keyword>
<evidence type="ECO:0000256" key="17">
    <source>
        <dbReference type="ARBA" id="ARBA00052399"/>
    </source>
</evidence>
<evidence type="ECO:0000256" key="15">
    <source>
        <dbReference type="ARBA" id="ARBA00023128"/>
    </source>
</evidence>
<evidence type="ECO:0000313" key="28">
    <source>
        <dbReference type="Proteomes" id="UP001055219"/>
    </source>
</evidence>
<dbReference type="Pfam" id="PF03097">
    <property type="entry name" value="BRO1"/>
    <property type="match status" value="1"/>
</dbReference>
<comment type="cofactor">
    <cofactor evidence="2">
        <name>heme b</name>
        <dbReference type="ChEBI" id="CHEBI:60344"/>
    </cofactor>
</comment>
<organism evidence="27 28">
    <name type="scientific">Emericellopsis cladophorae</name>
    <dbReference type="NCBI Taxonomy" id="2686198"/>
    <lineage>
        <taxon>Eukaryota</taxon>
        <taxon>Fungi</taxon>
        <taxon>Dikarya</taxon>
        <taxon>Ascomycota</taxon>
        <taxon>Pezizomycotina</taxon>
        <taxon>Sordariomycetes</taxon>
        <taxon>Hypocreomycetidae</taxon>
        <taxon>Hypocreales</taxon>
        <taxon>Bionectriaceae</taxon>
        <taxon>Emericellopsis</taxon>
    </lineage>
</organism>
<evidence type="ECO:0000256" key="14">
    <source>
        <dbReference type="ARBA" id="ARBA00023004"/>
    </source>
</evidence>
<dbReference type="GO" id="GO:0046872">
    <property type="term" value="F:metal ion binding"/>
    <property type="evidence" value="ECO:0007669"/>
    <property type="project" value="UniProtKB-KW"/>
</dbReference>
<comment type="subunit">
    <text evidence="6">Homotetramer.</text>
</comment>
<sequence length="1410" mass="158310">MAQSPMLSVPLKATNEIDWVAPLKSYISNTYGDDPERYAEECATLNRLRQDMRGASKESTSGRDMLYRYYGQLELLDLRFPVDENHIKISFTWFDAFTHKPTSQYSLAFEKASIIFNISAVLSCHAAFQNRSDESSLKTAYHSLQASAGMFTYINENFLHAPSNDLSRDTVKALINIMLAQAQEIFLEKQVADKKKVGLLAKLAAQAGYLYTQALEGAQENVNKGIFEKVWLMFIQVKMNLLLSMAQYYQGVADDEAGHYGVSVSRFQVADYLAKEANKLAKTFPSVPSPNSNLSADTAGQLQNIASRHFSTVQERLAEASKDNDYIYHHTVPAEATLEAIAKLPAAKPIPVSELYAGQDISRITGPDLFSKIVPMAVTESASLYDEEKAKLIRAETEKVDTANGEMAASLDYLRLPGALQVLKGGFDQDILPDEDFRQWCDDVATHENPSTIFESLRTNKERIVSTLDRCSKQLDMEESVCEKMRSKHESEWTQQPSSALTTTLRGDIRSYRQALEEALRSDGQLEAKLRQNEADFEEMRRAAQDGEVDGLFQRAVAQVRGAQASSPGGIQPNLLDDDFEEEGTSVVDQIAKVEDTLKKLNLVKRERNQVLKDLKDKVHHDDISQILILNKKMSNYENQLFQQELEKFRPHQNRLLQANHKQSALMKELTATFNALLQDERVRSEQSKYEAIQKQRSTVINRYKRAYQEFLDLTSGLYSAKNWYNEMKETVESLEKNVESFVNNRRSEGAQLLNQIEQSQASNKSAQAELEQERMRGLMERMSMGDQSRTPPQLPPQPGQQQRQRPTPPALFQSGQAPRYGQSTYQGQYQMPTSPPPNQPPQQAYQGYTSPPPQTSNITSPEPDIFRPNRGSKAMAMGRRVRIHKARILAALTRSQRSNRPLIRIMTLSGNDVAKHNDAKSCWVIVHVTQMPLGKAYDVTDFLPEHPGGSKIILKYAGKDATEEYDPIHPPDTLDKYLDKSKHLGPVNMDTVAKEVMEEDPDEVERQQRVAQKPLLEQCYNLHDFEAVARRVMKRTAWGYYSSAADDEITMRENHSAFHRIWFRPQVLVDVEKVDFSTKMLGTPCSIPIYITATALGKLGNPEGEVILTRAAHKHEVIQMIPTLASCSFDEIVDARQGDQVQWLQLYVNKDREITKKIIQHAEKRGCKGLFITVDAPQLGRREKDMRSKFTDPGSNVQSGSTTDTSQGAARAISSFIDPSLSWKDIPWFQSVTKMPIILKGVQRVEDVLKAVEAGVQGVVLSNHGGRQLDFARSAVEILAETMPVLRERGLENKIEIFVDGGIRRATDIIKCLCLGATGVGIGRPFLYAMSAYGQPGVDRAIQLLKDEMEMNMRLIGCTKVSELHPGLLDTRALSVHATTPVDHLSGAVYDPLAVPAQRPKGPPVKAKL</sequence>
<evidence type="ECO:0000256" key="20">
    <source>
        <dbReference type="ARBA" id="ARBA00066458"/>
    </source>
</evidence>
<evidence type="ECO:0000259" key="24">
    <source>
        <dbReference type="PROSITE" id="PS50255"/>
    </source>
</evidence>
<accession>A0A9Q0BEN8</accession>
<dbReference type="FunFam" id="3.10.120.10:FF:000012">
    <property type="entry name" value="Mitochondrial cytochrome b2, putative"/>
    <property type="match status" value="1"/>
</dbReference>
<dbReference type="InterPro" id="IPR001199">
    <property type="entry name" value="Cyt_B5-like_heme/steroid-bd"/>
</dbReference>
<dbReference type="GO" id="GO:0004460">
    <property type="term" value="F:L-lactate dehydrogenase (cytochrome) activity"/>
    <property type="evidence" value="ECO:0007669"/>
    <property type="project" value="UniProtKB-EC"/>
</dbReference>
<feature type="coiled-coil region" evidence="22">
    <location>
        <begin position="725"/>
        <end position="777"/>
    </location>
</feature>
<dbReference type="GO" id="GO:0005768">
    <property type="term" value="C:endosome"/>
    <property type="evidence" value="ECO:0007669"/>
    <property type="project" value="UniProtKB-SubCell"/>
</dbReference>
<feature type="domain" description="Cytochrome b5 heme-binding" evidence="24">
    <location>
        <begin position="906"/>
        <end position="989"/>
    </location>
</feature>
<evidence type="ECO:0000256" key="4">
    <source>
        <dbReference type="ARBA" id="ARBA00004496"/>
    </source>
</evidence>
<feature type="domain" description="BRO1" evidence="25">
    <location>
        <begin position="5"/>
        <end position="407"/>
    </location>
</feature>
<evidence type="ECO:0000256" key="19">
    <source>
        <dbReference type="ARBA" id="ARBA00061589"/>
    </source>
</evidence>
<dbReference type="PROSITE" id="PS00557">
    <property type="entry name" value="FMN_HYDROXY_ACID_DH_1"/>
    <property type="match status" value="1"/>
</dbReference>
<dbReference type="SUPFAM" id="SSF51395">
    <property type="entry name" value="FMN-linked oxidoreductases"/>
    <property type="match status" value="1"/>
</dbReference>
<evidence type="ECO:0000256" key="1">
    <source>
        <dbReference type="ARBA" id="ARBA00001917"/>
    </source>
</evidence>
<dbReference type="PROSITE" id="PS00191">
    <property type="entry name" value="CYTOCHROME_B5_1"/>
    <property type="match status" value="1"/>
</dbReference>
<dbReference type="SMART" id="SM01117">
    <property type="entry name" value="Cyt-b5"/>
    <property type="match status" value="1"/>
</dbReference>
<dbReference type="PANTHER" id="PTHR23030:SF30">
    <property type="entry name" value="TYROSINE-PROTEIN PHOSPHATASE NON-RECEPTOR TYPE 23"/>
    <property type="match status" value="1"/>
</dbReference>
<comment type="catalytic activity">
    <reaction evidence="17">
        <text>(S)-lactate + 2 Fe(III)-[cytochrome c] = 2 Fe(II)-[cytochrome c] + pyruvate + 2 H(+)</text>
        <dbReference type="Rhea" id="RHEA:19909"/>
        <dbReference type="Rhea" id="RHEA-COMP:10350"/>
        <dbReference type="Rhea" id="RHEA-COMP:14399"/>
        <dbReference type="ChEBI" id="CHEBI:15361"/>
        <dbReference type="ChEBI" id="CHEBI:15378"/>
        <dbReference type="ChEBI" id="CHEBI:16651"/>
        <dbReference type="ChEBI" id="CHEBI:29033"/>
        <dbReference type="ChEBI" id="CHEBI:29034"/>
        <dbReference type="EC" id="1.1.2.3"/>
    </reaction>
    <physiologicalReaction direction="left-to-right" evidence="17">
        <dbReference type="Rhea" id="RHEA:19910"/>
    </physiologicalReaction>
</comment>
<feature type="domain" description="FMN hydroxy acid dehydrogenase" evidence="26">
    <location>
        <begin position="1015"/>
        <end position="1375"/>
    </location>
</feature>
<evidence type="ECO:0000256" key="2">
    <source>
        <dbReference type="ARBA" id="ARBA00001970"/>
    </source>
</evidence>
<dbReference type="EMBL" id="JAGIXG020000022">
    <property type="protein sequence ID" value="KAI6781429.1"/>
    <property type="molecule type" value="Genomic_DNA"/>
</dbReference>
<keyword evidence="28" id="KW-1185">Reference proteome</keyword>
<dbReference type="Pfam" id="PF01070">
    <property type="entry name" value="FMN_dh"/>
    <property type="match status" value="1"/>
</dbReference>
<dbReference type="InterPro" id="IPR018506">
    <property type="entry name" value="Cyt_B5_heme-BS"/>
</dbReference>
<dbReference type="GO" id="GO:0005758">
    <property type="term" value="C:mitochondrial intermembrane space"/>
    <property type="evidence" value="ECO:0007669"/>
    <property type="project" value="UniProtKB-SubCell"/>
</dbReference>
<keyword evidence="11" id="KW-0479">Metal-binding</keyword>
<dbReference type="InterPro" id="IPR004328">
    <property type="entry name" value="BRO1_dom"/>
</dbReference>
<dbReference type="Pfam" id="PF13949">
    <property type="entry name" value="ALIX_LYPXL_bnd"/>
    <property type="match status" value="1"/>
</dbReference>
<evidence type="ECO:0000256" key="5">
    <source>
        <dbReference type="ARBA" id="ARBA00004569"/>
    </source>
</evidence>
<evidence type="ECO:0000256" key="22">
    <source>
        <dbReference type="SAM" id="Coils"/>
    </source>
</evidence>
<gene>
    <name evidence="27" type="ORF">J7T54_002322</name>
</gene>
<dbReference type="Proteomes" id="UP001055219">
    <property type="component" value="Unassembled WGS sequence"/>
</dbReference>
<dbReference type="PANTHER" id="PTHR23030">
    <property type="entry name" value="PCD6 INTERACTING PROTEIN-RELATED"/>
    <property type="match status" value="1"/>
</dbReference>